<reference evidence="2 3" key="1">
    <citation type="submission" date="2016-10" db="EMBL/GenBank/DDBJ databases">
        <title>Genome Sequence of Pseudomonas putida GM4FR.</title>
        <authorList>
            <person name="Poehlein A."/>
            <person name="Wemheuer F."/>
            <person name="Hollensteiner J."/>
            <person name="Wemheuer B."/>
        </authorList>
    </citation>
    <scope>NUCLEOTIDE SEQUENCE [LARGE SCALE GENOMIC DNA]</scope>
    <source>
        <strain evidence="2 3">GM4FR</strain>
    </source>
</reference>
<protein>
    <submittedName>
        <fullName evidence="2">Uncharacterized protein</fullName>
    </submittedName>
</protein>
<organism evidence="2 3">
    <name type="scientific">Pseudomonas putida</name>
    <name type="common">Arthrobacter siderocapsulatus</name>
    <dbReference type="NCBI Taxonomy" id="303"/>
    <lineage>
        <taxon>Bacteria</taxon>
        <taxon>Pseudomonadati</taxon>
        <taxon>Pseudomonadota</taxon>
        <taxon>Gammaproteobacteria</taxon>
        <taxon>Pseudomonadales</taxon>
        <taxon>Pseudomonadaceae</taxon>
        <taxon>Pseudomonas</taxon>
    </lineage>
</organism>
<gene>
    <name evidence="2" type="ORF">PSEMO_13160</name>
</gene>
<dbReference type="AlphaFoldDB" id="A0A1Q9R8J3"/>
<evidence type="ECO:0000256" key="1">
    <source>
        <dbReference type="SAM" id="MobiDB-lite"/>
    </source>
</evidence>
<dbReference type="Proteomes" id="UP000186736">
    <property type="component" value="Unassembled WGS sequence"/>
</dbReference>
<feature type="compositionally biased region" description="Basic and acidic residues" evidence="1">
    <location>
        <begin position="1"/>
        <end position="18"/>
    </location>
</feature>
<evidence type="ECO:0000313" key="3">
    <source>
        <dbReference type="Proteomes" id="UP000186736"/>
    </source>
</evidence>
<feature type="region of interest" description="Disordered" evidence="1">
    <location>
        <begin position="1"/>
        <end position="60"/>
    </location>
</feature>
<accession>A0A1Q9R8J3</accession>
<sequence length="100" mass="10991">MAEKSTPQDKEQKPEVAKDQAAQAGKGPDTPITDPQASVIVDASRAPEPEPETRRYRVTSRSDVLHNGQLYTEGDELLLTDTVARPLLRSCCIEPEDDSE</sequence>
<proteinExistence type="predicted"/>
<dbReference type="RefSeq" id="WP_075802360.1">
    <property type="nucleotide sequence ID" value="NZ_MKZO01000011.1"/>
</dbReference>
<evidence type="ECO:0000313" key="2">
    <source>
        <dbReference type="EMBL" id="OLS63749.1"/>
    </source>
</evidence>
<feature type="compositionally biased region" description="Basic and acidic residues" evidence="1">
    <location>
        <begin position="45"/>
        <end position="55"/>
    </location>
</feature>
<dbReference type="EMBL" id="MKZO01000011">
    <property type="protein sequence ID" value="OLS63749.1"/>
    <property type="molecule type" value="Genomic_DNA"/>
</dbReference>
<name>A0A1Q9R8J3_PSEPU</name>
<dbReference type="OrthoDB" id="7028323at2"/>
<comment type="caution">
    <text evidence="2">The sequence shown here is derived from an EMBL/GenBank/DDBJ whole genome shotgun (WGS) entry which is preliminary data.</text>
</comment>